<feature type="coiled-coil region" evidence="3">
    <location>
        <begin position="112"/>
        <end position="159"/>
    </location>
</feature>
<sequence>MKEEGEPVNGTIQEYQDNFEDTDTNDARAFWKKESIPQLGLGHPAGRPLWHFCTVLSVSAILLLALIITVAVNNAKVDKKFTALEKTVANLSLSLTSISSKIQMADNVHIEINMLKDSLKTVEHQLATANRELRGMDAISTLKREISQIKCNLKIINANVTEAGCCPIDWQYYASSCYFFSNEGMSWDSARDYCSSMSSSLVILKDEEKWSWVTKRTMPLYYWIGLTDERTGEWEWADGTRYHMNRRQWRPGQPDDWTMHGLGGGEDCAHLHEDGKLNDDHCSRSYRFVCEASVMAEPAELRP</sequence>
<evidence type="ECO:0000313" key="7">
    <source>
        <dbReference type="Proteomes" id="UP001221898"/>
    </source>
</evidence>
<dbReference type="PANTHER" id="PTHR22803">
    <property type="entry name" value="MANNOSE, PHOSPHOLIPASE, LECTIN RECEPTOR RELATED"/>
    <property type="match status" value="1"/>
</dbReference>
<feature type="transmembrane region" description="Helical" evidence="4">
    <location>
        <begin position="49"/>
        <end position="72"/>
    </location>
</feature>
<dbReference type="InterPro" id="IPR016187">
    <property type="entry name" value="CTDL_fold"/>
</dbReference>
<dbReference type="InterPro" id="IPR033989">
    <property type="entry name" value="CD209-like_CTLD"/>
</dbReference>
<keyword evidence="2" id="KW-1015">Disulfide bond</keyword>
<protein>
    <recommendedName>
        <fullName evidence="5">C-type lectin domain-containing protein</fullName>
    </recommendedName>
</protein>
<evidence type="ECO:0000313" key="6">
    <source>
        <dbReference type="EMBL" id="KAJ8387403.1"/>
    </source>
</evidence>
<gene>
    <name evidence="6" type="ORF">AAFF_G00156410</name>
</gene>
<dbReference type="EMBL" id="JAINUG010000211">
    <property type="protein sequence ID" value="KAJ8387403.1"/>
    <property type="molecule type" value="Genomic_DNA"/>
</dbReference>
<keyword evidence="4" id="KW-1133">Transmembrane helix</keyword>
<dbReference type="SUPFAM" id="SSF56436">
    <property type="entry name" value="C-type lectin-like"/>
    <property type="match status" value="1"/>
</dbReference>
<comment type="caution">
    <text evidence="6">The sequence shown here is derived from an EMBL/GenBank/DDBJ whole genome shotgun (WGS) entry which is preliminary data.</text>
</comment>
<accession>A0AAD7W8I6</accession>
<dbReference type="PROSITE" id="PS50041">
    <property type="entry name" value="C_TYPE_LECTIN_2"/>
    <property type="match status" value="1"/>
</dbReference>
<dbReference type="InterPro" id="IPR016186">
    <property type="entry name" value="C-type_lectin-like/link_sf"/>
</dbReference>
<proteinExistence type="predicted"/>
<keyword evidence="3" id="KW-0175">Coiled coil</keyword>
<keyword evidence="4" id="KW-0812">Transmembrane</keyword>
<reference evidence="6" key="1">
    <citation type="journal article" date="2023" name="Science">
        <title>Genome structures resolve the early diversification of teleost fishes.</title>
        <authorList>
            <person name="Parey E."/>
            <person name="Louis A."/>
            <person name="Montfort J."/>
            <person name="Bouchez O."/>
            <person name="Roques C."/>
            <person name="Iampietro C."/>
            <person name="Lluch J."/>
            <person name="Castinel A."/>
            <person name="Donnadieu C."/>
            <person name="Desvignes T."/>
            <person name="Floi Bucao C."/>
            <person name="Jouanno E."/>
            <person name="Wen M."/>
            <person name="Mejri S."/>
            <person name="Dirks R."/>
            <person name="Jansen H."/>
            <person name="Henkel C."/>
            <person name="Chen W.J."/>
            <person name="Zahm M."/>
            <person name="Cabau C."/>
            <person name="Klopp C."/>
            <person name="Thompson A.W."/>
            <person name="Robinson-Rechavi M."/>
            <person name="Braasch I."/>
            <person name="Lecointre G."/>
            <person name="Bobe J."/>
            <person name="Postlethwait J.H."/>
            <person name="Berthelot C."/>
            <person name="Roest Crollius H."/>
            <person name="Guiguen Y."/>
        </authorList>
    </citation>
    <scope>NUCLEOTIDE SEQUENCE</scope>
    <source>
        <strain evidence="6">NC1722</strain>
    </source>
</reference>
<dbReference type="SMART" id="SM00034">
    <property type="entry name" value="CLECT"/>
    <property type="match status" value="1"/>
</dbReference>
<dbReference type="Pfam" id="PF00059">
    <property type="entry name" value="Lectin_C"/>
    <property type="match status" value="1"/>
</dbReference>
<keyword evidence="1" id="KW-0430">Lectin</keyword>
<dbReference type="CDD" id="cd03590">
    <property type="entry name" value="CLECT_DC-SIGN_like"/>
    <property type="match status" value="1"/>
</dbReference>
<evidence type="ECO:0000259" key="5">
    <source>
        <dbReference type="PROSITE" id="PS50041"/>
    </source>
</evidence>
<evidence type="ECO:0000256" key="2">
    <source>
        <dbReference type="ARBA" id="ARBA00023157"/>
    </source>
</evidence>
<evidence type="ECO:0000256" key="4">
    <source>
        <dbReference type="SAM" id="Phobius"/>
    </source>
</evidence>
<dbReference type="PROSITE" id="PS00615">
    <property type="entry name" value="C_TYPE_LECTIN_1"/>
    <property type="match status" value="1"/>
</dbReference>
<dbReference type="AlphaFoldDB" id="A0AAD7W8I6"/>
<evidence type="ECO:0000256" key="3">
    <source>
        <dbReference type="SAM" id="Coils"/>
    </source>
</evidence>
<dbReference type="GO" id="GO:0030246">
    <property type="term" value="F:carbohydrate binding"/>
    <property type="evidence" value="ECO:0007669"/>
    <property type="project" value="UniProtKB-KW"/>
</dbReference>
<dbReference type="InterPro" id="IPR018378">
    <property type="entry name" value="C-type_lectin_CS"/>
</dbReference>
<feature type="domain" description="C-type lectin" evidence="5">
    <location>
        <begin position="173"/>
        <end position="291"/>
    </location>
</feature>
<keyword evidence="4" id="KW-0472">Membrane</keyword>
<keyword evidence="7" id="KW-1185">Reference proteome</keyword>
<name>A0AAD7W8I6_9TELE</name>
<dbReference type="Gene3D" id="3.10.100.10">
    <property type="entry name" value="Mannose-Binding Protein A, subunit A"/>
    <property type="match status" value="1"/>
</dbReference>
<evidence type="ECO:0000256" key="1">
    <source>
        <dbReference type="ARBA" id="ARBA00022734"/>
    </source>
</evidence>
<dbReference type="InterPro" id="IPR001304">
    <property type="entry name" value="C-type_lectin-like"/>
</dbReference>
<dbReference type="Proteomes" id="UP001221898">
    <property type="component" value="Unassembled WGS sequence"/>
</dbReference>
<dbReference type="InterPro" id="IPR050111">
    <property type="entry name" value="C-type_lectin/snaclec_domain"/>
</dbReference>
<organism evidence="6 7">
    <name type="scientific">Aldrovandia affinis</name>
    <dbReference type="NCBI Taxonomy" id="143900"/>
    <lineage>
        <taxon>Eukaryota</taxon>
        <taxon>Metazoa</taxon>
        <taxon>Chordata</taxon>
        <taxon>Craniata</taxon>
        <taxon>Vertebrata</taxon>
        <taxon>Euteleostomi</taxon>
        <taxon>Actinopterygii</taxon>
        <taxon>Neopterygii</taxon>
        <taxon>Teleostei</taxon>
        <taxon>Notacanthiformes</taxon>
        <taxon>Halosauridae</taxon>
        <taxon>Aldrovandia</taxon>
    </lineage>
</organism>